<evidence type="ECO:0000313" key="5">
    <source>
        <dbReference type="Proteomes" id="UP001347796"/>
    </source>
</evidence>
<dbReference type="Gene3D" id="1.10.472.80">
    <property type="entry name" value="Ypt/Rab-GAP domain of gyp1p, domain 3"/>
    <property type="match status" value="1"/>
</dbReference>
<evidence type="ECO:0000256" key="2">
    <source>
        <dbReference type="ARBA" id="ARBA00043879"/>
    </source>
</evidence>
<dbReference type="PANTHER" id="PTHR47219:SF10">
    <property type="entry name" value="GROWTH HORMONE-REGULATED TBC PROTEIN 1"/>
    <property type="match status" value="1"/>
</dbReference>
<dbReference type="InterPro" id="IPR050302">
    <property type="entry name" value="Rab_GAP_TBC_domain"/>
</dbReference>
<comment type="function">
    <text evidence="2">May act as a GTPase-activating protein for Rab family protein(s).</text>
</comment>
<dbReference type="InterPro" id="IPR035969">
    <property type="entry name" value="Rab-GAP_TBC_sf"/>
</dbReference>
<accession>A0AAN8KBN9</accession>
<keyword evidence="1" id="KW-0343">GTPase activation</keyword>
<dbReference type="GO" id="GO:0031267">
    <property type="term" value="F:small GTPase binding"/>
    <property type="evidence" value="ECO:0007669"/>
    <property type="project" value="TreeGrafter"/>
</dbReference>
<name>A0AAN8KBN9_PATCE</name>
<evidence type="ECO:0000256" key="1">
    <source>
        <dbReference type="ARBA" id="ARBA00022468"/>
    </source>
</evidence>
<sequence length="340" mass="39467">MAGGTEKFGHSDVDGYGFKRTEDFDYKDYEEFMSQYLSVLARRASRWKDIVGTDESSVSKSSKVKRFCRKGIPNEHRAMVWMSVTNADVSLRQNTGLYEKYINEKLEPKVEESIKLDIHRTFPDNIYFADIQDPQAMRRPLKHVLTAIARKNTRIGYCQGMNFLAGLLLLAIQNEEKVFWLMDTVINKILPDFYGPDMLALKAEQELLGEVVKWKLPDVHAHLEELSVQWCLIGMKWFICLYADVMPVETVLRIWDCLFLEGPKILLRVALTLIKLNREKILACRTFPEAVDLFRDLVKDPSTLHCHTFLESIFKETGSFPESKIKKLREECIERVKKDS</sequence>
<dbReference type="Pfam" id="PF00566">
    <property type="entry name" value="RabGAP-TBC"/>
    <property type="match status" value="1"/>
</dbReference>
<keyword evidence="5" id="KW-1185">Reference proteome</keyword>
<dbReference type="AlphaFoldDB" id="A0AAN8KBN9"/>
<dbReference type="FunFam" id="1.10.8.270:FF:000026">
    <property type="entry name" value="TBC (Tre-2/Bub2/Cdc16) domain family"/>
    <property type="match status" value="1"/>
</dbReference>
<dbReference type="SMART" id="SM00164">
    <property type="entry name" value="TBC"/>
    <property type="match status" value="1"/>
</dbReference>
<dbReference type="Gene3D" id="1.10.8.270">
    <property type="entry name" value="putative rabgap domain of human tbc1 domain family member 14 like domains"/>
    <property type="match status" value="1"/>
</dbReference>
<evidence type="ECO:0000259" key="3">
    <source>
        <dbReference type="PROSITE" id="PS50086"/>
    </source>
</evidence>
<comment type="caution">
    <text evidence="4">The sequence shown here is derived from an EMBL/GenBank/DDBJ whole genome shotgun (WGS) entry which is preliminary data.</text>
</comment>
<dbReference type="EMBL" id="JAZGQO010000001">
    <property type="protein sequence ID" value="KAK6195609.1"/>
    <property type="molecule type" value="Genomic_DNA"/>
</dbReference>
<dbReference type="PANTHER" id="PTHR47219">
    <property type="entry name" value="RAB GTPASE-ACTIVATING PROTEIN 1-LIKE"/>
    <property type="match status" value="1"/>
</dbReference>
<gene>
    <name evidence="4" type="ORF">SNE40_001000</name>
</gene>
<proteinExistence type="predicted"/>
<dbReference type="Gene3D" id="1.10.10.750">
    <property type="entry name" value="Ypt/Rab-GAP domain of gyp1p, domain 1"/>
    <property type="match status" value="1"/>
</dbReference>
<dbReference type="GO" id="GO:0005096">
    <property type="term" value="F:GTPase activator activity"/>
    <property type="evidence" value="ECO:0007669"/>
    <property type="project" value="UniProtKB-KW"/>
</dbReference>
<reference evidence="4 5" key="1">
    <citation type="submission" date="2024-01" db="EMBL/GenBank/DDBJ databases">
        <title>The genome of the rayed Mediterranean limpet Patella caerulea (Linnaeus, 1758).</title>
        <authorList>
            <person name="Anh-Thu Weber A."/>
            <person name="Halstead-Nussloch G."/>
        </authorList>
    </citation>
    <scope>NUCLEOTIDE SEQUENCE [LARGE SCALE GENOMIC DNA]</scope>
    <source>
        <strain evidence="4">AATW-2023a</strain>
        <tissue evidence="4">Whole specimen</tissue>
    </source>
</reference>
<dbReference type="InterPro" id="IPR000195">
    <property type="entry name" value="Rab-GAP-TBC_dom"/>
</dbReference>
<dbReference type="SUPFAM" id="SSF47923">
    <property type="entry name" value="Ypt/Rab-GAP domain of gyp1p"/>
    <property type="match status" value="2"/>
</dbReference>
<dbReference type="PROSITE" id="PS50086">
    <property type="entry name" value="TBC_RABGAP"/>
    <property type="match status" value="1"/>
</dbReference>
<dbReference type="FunFam" id="1.10.472.80:FF:000029">
    <property type="entry name" value="Growth hormone-regulated TBC protein 1"/>
    <property type="match status" value="1"/>
</dbReference>
<organism evidence="4 5">
    <name type="scientific">Patella caerulea</name>
    <name type="common">Rayed Mediterranean limpet</name>
    <dbReference type="NCBI Taxonomy" id="87958"/>
    <lineage>
        <taxon>Eukaryota</taxon>
        <taxon>Metazoa</taxon>
        <taxon>Spiralia</taxon>
        <taxon>Lophotrochozoa</taxon>
        <taxon>Mollusca</taxon>
        <taxon>Gastropoda</taxon>
        <taxon>Patellogastropoda</taxon>
        <taxon>Patelloidea</taxon>
        <taxon>Patellidae</taxon>
        <taxon>Patella</taxon>
    </lineage>
</organism>
<feature type="domain" description="Rab-GAP TBC" evidence="3">
    <location>
        <begin position="71"/>
        <end position="262"/>
    </location>
</feature>
<dbReference type="Proteomes" id="UP001347796">
    <property type="component" value="Unassembled WGS sequence"/>
</dbReference>
<protein>
    <recommendedName>
        <fullName evidence="3">Rab-GAP TBC domain-containing protein</fullName>
    </recommendedName>
</protein>
<evidence type="ECO:0000313" key="4">
    <source>
        <dbReference type="EMBL" id="KAK6195609.1"/>
    </source>
</evidence>